<dbReference type="Pfam" id="PF10022">
    <property type="entry name" value="DUF2264"/>
    <property type="match status" value="1"/>
</dbReference>
<sequence length="714" mass="79892">VADTKTCLPGFSDNPFRTRADLVRAAIALIRPLKQYKSTHKARIKLATNTAAGFDEVAAQLEGFARPLWVVADLLNDVESGGGSELFAGLELESWARGIVAGTDPNSEEYWGDVDDIDQRMVEMESIAFAMLAAPGPLLSACDDEEKKERLRVWLRQINGKRMPQNNWLWFRVFVNLALVRALGVPVEEARSIMDTDLKVLDTFYMGEGWSSDGAWGKERKQADYYSGSFAIQFAQLLYVRFAVGDEERVERYKVQAKEFASSFWRYFDTNGAAIPFGRSLTYRFAFAAFWSAAATADVDFAPPLNDQGIVKGLLLRHLRWWAGQVDMFNTDGTLTIGFTYPNMYLSEDYNSPQSVYWCLKSFVILGLPEDHTFWRCEEKPHPLQNLKPPGTAMERRQSHPGRVGVVWPPRHILCNGPEHHFLLSSGQMTKKTFKGREAKYGKFAYSSAFGFSVPTGSLLSQMAPDSTLAASIDDGESWCVRWEPRDVRIDFVSVSFSGGHIEVPSLVSVWKPWKWLDLEVETALVPVIESFPGWHVRVHRVRWNPGEEIPSWVGSVQLVDGGFAIDSHTATGKFLPKRSAHEADGQSYVEDIDRCLVSSSAGASGISDIIVEGEGLRGDVDRGAWVLRPDPNTNLIVQRSFIPVVNHQFSLRQSVEEENGAAVDSLWMASGVFAVSATAGLEVEKIRAMWERRLRVSLNQEEGGRWTVQILGD</sequence>
<dbReference type="Proteomes" id="UP000020467">
    <property type="component" value="Unassembled WGS sequence"/>
</dbReference>
<dbReference type="PANTHER" id="PTHR35339:SF2">
    <property type="entry name" value="DUF2264 DOMAIN-CONTAINING PROTEIN-RELATED"/>
    <property type="match status" value="1"/>
</dbReference>
<comment type="caution">
    <text evidence="3">The sequence shown here is derived from an EMBL/GenBank/DDBJ whole genome shotgun (WGS) entry which is preliminary data.</text>
</comment>
<accession>A0A010R1Y1</accession>
<keyword evidence="4" id="KW-1185">Reference proteome</keyword>
<proteinExistence type="predicted"/>
<gene>
    <name evidence="3" type="ORF">CFIO01_06854</name>
</gene>
<dbReference type="KEGG" id="cfj:CFIO01_06854"/>
<dbReference type="eggNOG" id="ENOG502SMEW">
    <property type="taxonomic scope" value="Eukaryota"/>
</dbReference>
<feature type="domain" description="DUF2264" evidence="1">
    <location>
        <begin position="18"/>
        <end position="382"/>
    </location>
</feature>
<protein>
    <recommendedName>
        <fullName evidence="5">DUF2264 domain-containing protein</fullName>
    </recommendedName>
</protein>
<evidence type="ECO:0008006" key="5">
    <source>
        <dbReference type="Google" id="ProtNLM"/>
    </source>
</evidence>
<dbReference type="InterPro" id="IPR049349">
    <property type="entry name" value="DUF2264_N"/>
</dbReference>
<dbReference type="OrthoDB" id="5150166at2759"/>
<dbReference type="PIRSF" id="PIRSF014753">
    <property type="entry name" value="UCP014753"/>
    <property type="match status" value="1"/>
</dbReference>
<evidence type="ECO:0000313" key="4">
    <source>
        <dbReference type="Proteomes" id="UP000020467"/>
    </source>
</evidence>
<feature type="domain" description="DUF2264" evidence="2">
    <location>
        <begin position="409"/>
        <end position="694"/>
    </location>
</feature>
<dbReference type="InterPro" id="IPR016624">
    <property type="entry name" value="UCP014753"/>
</dbReference>
<reference evidence="3 4" key="1">
    <citation type="submission" date="2014-02" db="EMBL/GenBank/DDBJ databases">
        <title>The genome sequence of Colletotrichum fioriniae PJ7.</title>
        <authorList>
            <person name="Baroncelli R."/>
            <person name="Thon M.R."/>
        </authorList>
    </citation>
    <scope>NUCLEOTIDE SEQUENCE [LARGE SCALE GENOMIC DNA]</scope>
    <source>
        <strain evidence="3 4">PJ7</strain>
    </source>
</reference>
<dbReference type="HOGENOM" id="CLU_028269_1_0_1"/>
<organism evidence="3 4">
    <name type="scientific">Colletotrichum fioriniae PJ7</name>
    <dbReference type="NCBI Taxonomy" id="1445577"/>
    <lineage>
        <taxon>Eukaryota</taxon>
        <taxon>Fungi</taxon>
        <taxon>Dikarya</taxon>
        <taxon>Ascomycota</taxon>
        <taxon>Pezizomycotina</taxon>
        <taxon>Sordariomycetes</taxon>
        <taxon>Hypocreomycetidae</taxon>
        <taxon>Glomerellales</taxon>
        <taxon>Glomerellaceae</taxon>
        <taxon>Colletotrichum</taxon>
        <taxon>Colletotrichum acutatum species complex</taxon>
    </lineage>
</organism>
<dbReference type="EMBL" id="JARH01000005">
    <property type="protein sequence ID" value="EXF86592.1"/>
    <property type="molecule type" value="Genomic_DNA"/>
</dbReference>
<dbReference type="Pfam" id="PF20938">
    <property type="entry name" value="DUF2264_C"/>
    <property type="match status" value="1"/>
</dbReference>
<feature type="non-terminal residue" evidence="3">
    <location>
        <position position="1"/>
    </location>
</feature>
<evidence type="ECO:0000259" key="2">
    <source>
        <dbReference type="Pfam" id="PF20938"/>
    </source>
</evidence>
<evidence type="ECO:0000259" key="1">
    <source>
        <dbReference type="Pfam" id="PF10022"/>
    </source>
</evidence>
<dbReference type="PANTHER" id="PTHR35339">
    <property type="entry name" value="LINALOOL DEHYDRATASE_ISOMERASE DOMAIN-CONTAINING PROTEIN"/>
    <property type="match status" value="1"/>
</dbReference>
<dbReference type="InterPro" id="IPR049237">
    <property type="entry name" value="DUF2264_C"/>
</dbReference>
<evidence type="ECO:0000313" key="3">
    <source>
        <dbReference type="EMBL" id="EXF86592.1"/>
    </source>
</evidence>
<dbReference type="AlphaFoldDB" id="A0A010R1Y1"/>
<name>A0A010R1Y1_9PEZI</name>